<organism evidence="6 7">
    <name type="scientific">Stylonychia lemnae</name>
    <name type="common">Ciliate</name>
    <dbReference type="NCBI Taxonomy" id="5949"/>
    <lineage>
        <taxon>Eukaryota</taxon>
        <taxon>Sar</taxon>
        <taxon>Alveolata</taxon>
        <taxon>Ciliophora</taxon>
        <taxon>Intramacronucleata</taxon>
        <taxon>Spirotrichea</taxon>
        <taxon>Stichotrichia</taxon>
        <taxon>Sporadotrichida</taxon>
        <taxon>Oxytrichidae</taxon>
        <taxon>Stylonychinae</taxon>
        <taxon>Stylonychia</taxon>
    </lineage>
</organism>
<evidence type="ECO:0000313" key="6">
    <source>
        <dbReference type="EMBL" id="CDW83756.1"/>
    </source>
</evidence>
<feature type="active site" description="Phosphocysteine intermediate" evidence="2">
    <location>
        <position position="478"/>
    </location>
</feature>
<feature type="binding site" evidence="3">
    <location>
        <begin position="478"/>
        <end position="484"/>
    </location>
    <ligand>
        <name>substrate</name>
    </ligand>
</feature>
<dbReference type="InterPro" id="IPR030564">
    <property type="entry name" value="Myotubularin"/>
</dbReference>
<feature type="domain" description="Myotubularin phosphatase" evidence="5">
    <location>
        <begin position="279"/>
        <end position="647"/>
    </location>
</feature>
<dbReference type="InterPro" id="IPR016130">
    <property type="entry name" value="Tyr_Pase_AS"/>
</dbReference>
<proteinExistence type="inferred from homology"/>
<feature type="coiled-coil region" evidence="4">
    <location>
        <begin position="101"/>
        <end position="128"/>
    </location>
</feature>
<dbReference type="InterPro" id="IPR010569">
    <property type="entry name" value="Myotubularin-like_Pase_dom"/>
</dbReference>
<dbReference type="Gene3D" id="2.30.29.30">
    <property type="entry name" value="Pleckstrin-homology domain (PH domain)/Phosphotyrosine-binding domain (PTB)"/>
    <property type="match status" value="1"/>
</dbReference>
<name>A0A078AP91_STYLE</name>
<gene>
    <name evidence="6" type="primary">Contig16321.g17383</name>
    <name evidence="6" type="ORF">STYLEM_12805</name>
</gene>
<keyword evidence="7" id="KW-1185">Reference proteome</keyword>
<dbReference type="EMBL" id="CCKQ01012145">
    <property type="protein sequence ID" value="CDW83756.1"/>
    <property type="molecule type" value="Genomic_DNA"/>
</dbReference>
<evidence type="ECO:0000256" key="2">
    <source>
        <dbReference type="PIRSR" id="PIRSR630564-1"/>
    </source>
</evidence>
<comment type="similarity">
    <text evidence="1">Belongs to the protein-tyrosine phosphatase family. Non-receptor class myotubularin subfamily.</text>
</comment>
<sequence length="803" mass="94533">MESDQNLQIMSHDNIQQLNSKNPGINSSIVDIKHEIPIYASTIHNQFLEIDQEEKLDDIDNIDEFDNNRHSDAIMIERSKEDFQENDPKMNSYLYIPNYFEIDIIKRRNDLKNNIEGLENQEIEYGEKQMADAIQVDVQIQDYMNFPILTGNLIITNYKIVIQIPNVRHTNPNDGTEQEEPISYKVKQYLTVFFGKISKIERQAQNEKNPDCQNRIIINTKDYREIKLIFDSIDNVNEIYVILTNLTFPDLIQRIFFASNHKLYSALKFIYQQDQGNGWEVYSDPIIEFNRQGIDLNEGNLFRLWENKNYKTCPSYPQINIVPKEADDRLILQTSNFRTKGRLPCLTYFDKFSGCSIFRSSQPKQGILNGRNQGDEKYLQLIGQLNNEINQSNGQLMIYDARSYVAALANRVNQGGVRDSHQKVIELLKEPTDEQSFKKWLIQFENSNWLQMISKILKGSNKIVESIKSKRCNVLVHCSDGWDRTAQLCCLAQLILDPYFRTIKGFQVLIEKDWVSFGHQFHRRFGHFSSNHKDDQRSPIFIMFLDCVYQMLMAEQFKGQFEFNKAFLKFLAHESYNCKYGTFLFDCERERIDFNLQMETDSIWTHVNNEFERNQYLNRGYNPSEQKFFEKIEQTDHLSLKIWHELYFCYSPYEQVIYEELASMWNMDRSSESLIKKENSKRGGYITQIFSDSFQGFIKRINTTDITEQMTFKSGIDGWYGSFQNIIIQSNSSVQEVSRQSNAFIERMRRQSDVSETEEVSIINDDENQSDEMIEDDQQYLQNGNLDINSKGMNNLIKTNYIE</sequence>
<dbReference type="Proteomes" id="UP000039865">
    <property type="component" value="Unassembled WGS sequence"/>
</dbReference>
<dbReference type="OMA" id="SEHYENC"/>
<evidence type="ECO:0000256" key="3">
    <source>
        <dbReference type="PIRSR" id="PIRSR630564-2"/>
    </source>
</evidence>
<accession>A0A078AP91</accession>
<dbReference type="CDD" id="cd14507">
    <property type="entry name" value="PTP-MTM-like"/>
    <property type="match status" value="1"/>
</dbReference>
<dbReference type="PROSITE" id="PS51339">
    <property type="entry name" value="PPASE_MYOTUBULARIN"/>
    <property type="match status" value="1"/>
</dbReference>
<dbReference type="Pfam" id="PF06602">
    <property type="entry name" value="Myotub-related"/>
    <property type="match status" value="1"/>
</dbReference>
<dbReference type="SUPFAM" id="SSF50729">
    <property type="entry name" value="PH domain-like"/>
    <property type="match status" value="1"/>
</dbReference>
<keyword evidence="4" id="KW-0175">Coiled coil</keyword>
<dbReference type="Gene3D" id="3.90.190.10">
    <property type="entry name" value="Protein tyrosine phosphatase superfamily"/>
    <property type="match status" value="1"/>
</dbReference>
<reference evidence="6 7" key="1">
    <citation type="submission" date="2014-06" db="EMBL/GenBank/DDBJ databases">
        <authorList>
            <person name="Swart Estienne"/>
        </authorList>
    </citation>
    <scope>NUCLEOTIDE SEQUENCE [LARGE SCALE GENOMIC DNA]</scope>
    <source>
        <strain evidence="6 7">130c</strain>
    </source>
</reference>
<evidence type="ECO:0000256" key="4">
    <source>
        <dbReference type="SAM" id="Coils"/>
    </source>
</evidence>
<evidence type="ECO:0000313" key="7">
    <source>
        <dbReference type="Proteomes" id="UP000039865"/>
    </source>
</evidence>
<evidence type="ECO:0000259" key="5">
    <source>
        <dbReference type="PROSITE" id="PS51339"/>
    </source>
</evidence>
<evidence type="ECO:0000256" key="1">
    <source>
        <dbReference type="ARBA" id="ARBA00007471"/>
    </source>
</evidence>
<dbReference type="PANTHER" id="PTHR10807:SF128">
    <property type="entry name" value="PHOSPHATIDYLINOSITOL-3,5-BISPHOSPHATE 3-PHOSPHATASE"/>
    <property type="match status" value="1"/>
</dbReference>
<dbReference type="AlphaFoldDB" id="A0A078AP91"/>
<dbReference type="PANTHER" id="PTHR10807">
    <property type="entry name" value="MYOTUBULARIN-RELATED"/>
    <property type="match status" value="1"/>
</dbReference>
<dbReference type="InterPro" id="IPR029021">
    <property type="entry name" value="Prot-tyrosine_phosphatase-like"/>
</dbReference>
<dbReference type="InterPro" id="IPR011993">
    <property type="entry name" value="PH-like_dom_sf"/>
</dbReference>
<protein>
    <submittedName>
        <fullName evidence="6">Myotubularin-related protein 1 isoform x3</fullName>
    </submittedName>
</protein>
<dbReference type="InParanoid" id="A0A078AP91"/>
<dbReference type="SUPFAM" id="SSF52799">
    <property type="entry name" value="(Phosphotyrosine protein) phosphatases II"/>
    <property type="match status" value="1"/>
</dbReference>
<dbReference type="OrthoDB" id="271628at2759"/>
<dbReference type="PROSITE" id="PS00383">
    <property type="entry name" value="TYR_PHOSPHATASE_1"/>
    <property type="match status" value="1"/>
</dbReference>
<dbReference type="GO" id="GO:0005737">
    <property type="term" value="C:cytoplasm"/>
    <property type="evidence" value="ECO:0007669"/>
    <property type="project" value="TreeGrafter"/>
</dbReference>